<evidence type="ECO:0000256" key="3">
    <source>
        <dbReference type="ARBA" id="ARBA00022679"/>
    </source>
</evidence>
<dbReference type="GO" id="GO:0005737">
    <property type="term" value="C:cytoplasm"/>
    <property type="evidence" value="ECO:0000318"/>
    <property type="project" value="GO_Central"/>
</dbReference>
<evidence type="ECO:0000256" key="1">
    <source>
        <dbReference type="ARBA" id="ARBA00007220"/>
    </source>
</evidence>
<dbReference type="HOGENOM" id="CLU_032354_0_3_1"/>
<dbReference type="InterPro" id="IPR027417">
    <property type="entry name" value="P-loop_NTPase"/>
</dbReference>
<evidence type="ECO:0000256" key="6">
    <source>
        <dbReference type="ARBA" id="ARBA00031517"/>
    </source>
</evidence>
<keyword evidence="8" id="KW-0812">Transmembrane</keyword>
<dbReference type="Pfam" id="PF00406">
    <property type="entry name" value="ADK"/>
    <property type="match status" value="1"/>
</dbReference>
<organism evidence="9 10">
    <name type="scientific">Populus trichocarpa</name>
    <name type="common">Western balsam poplar</name>
    <name type="synonym">Populus balsamifera subsp. trichocarpa</name>
    <dbReference type="NCBI Taxonomy" id="3694"/>
    <lineage>
        <taxon>Eukaryota</taxon>
        <taxon>Viridiplantae</taxon>
        <taxon>Streptophyta</taxon>
        <taxon>Embryophyta</taxon>
        <taxon>Tracheophyta</taxon>
        <taxon>Spermatophyta</taxon>
        <taxon>Magnoliopsida</taxon>
        <taxon>eudicotyledons</taxon>
        <taxon>Gunneridae</taxon>
        <taxon>Pentapetalae</taxon>
        <taxon>rosids</taxon>
        <taxon>fabids</taxon>
        <taxon>Malpighiales</taxon>
        <taxon>Salicaceae</taxon>
        <taxon>Saliceae</taxon>
        <taxon>Populus</taxon>
    </lineage>
</organism>
<dbReference type="GO" id="GO:0004017">
    <property type="term" value="F:AMP kinase activity"/>
    <property type="evidence" value="ECO:0007669"/>
    <property type="project" value="UniProtKB-EC"/>
</dbReference>
<keyword evidence="8" id="KW-0472">Membrane</keyword>
<evidence type="ECO:0000256" key="2">
    <source>
        <dbReference type="ARBA" id="ARBA00012955"/>
    </source>
</evidence>
<accession>B9GRQ4</accession>
<dbReference type="InterPro" id="IPR033690">
    <property type="entry name" value="Adenylat_kinase_CS"/>
</dbReference>
<keyword evidence="5 7" id="KW-0418">Kinase</keyword>
<dbReference type="SUPFAM" id="SSF52540">
    <property type="entry name" value="P-loop containing nucleoside triphosphate hydrolases"/>
    <property type="match status" value="1"/>
</dbReference>
<comment type="similarity">
    <text evidence="1 7">Belongs to the adenylate kinase family.</text>
</comment>
<reference evidence="9 10" key="1">
    <citation type="journal article" date="2006" name="Science">
        <title>The genome of black cottonwood, Populus trichocarpa (Torr. &amp; Gray).</title>
        <authorList>
            <person name="Tuskan G.A."/>
            <person name="Difazio S."/>
            <person name="Jansson S."/>
            <person name="Bohlmann J."/>
            <person name="Grigoriev I."/>
            <person name="Hellsten U."/>
            <person name="Putnam N."/>
            <person name="Ralph S."/>
            <person name="Rombauts S."/>
            <person name="Salamov A."/>
            <person name="Schein J."/>
            <person name="Sterck L."/>
            <person name="Aerts A."/>
            <person name="Bhalerao R.R."/>
            <person name="Bhalerao R.P."/>
            <person name="Blaudez D."/>
            <person name="Boerjan W."/>
            <person name="Brun A."/>
            <person name="Brunner A."/>
            <person name="Busov V."/>
            <person name="Campbell M."/>
            <person name="Carlson J."/>
            <person name="Chalot M."/>
            <person name="Chapman J."/>
            <person name="Chen G.L."/>
            <person name="Cooper D."/>
            <person name="Coutinho P.M."/>
            <person name="Couturier J."/>
            <person name="Covert S."/>
            <person name="Cronk Q."/>
            <person name="Cunningham R."/>
            <person name="Davis J."/>
            <person name="Degroeve S."/>
            <person name="Dejardin A."/>
            <person name="Depamphilis C."/>
            <person name="Detter J."/>
            <person name="Dirks B."/>
            <person name="Dubchak I."/>
            <person name="Duplessis S."/>
            <person name="Ehlting J."/>
            <person name="Ellis B."/>
            <person name="Gendler K."/>
            <person name="Goodstein D."/>
            <person name="Gribskov M."/>
            <person name="Grimwood J."/>
            <person name="Groover A."/>
            <person name="Gunter L."/>
            <person name="Hamberger B."/>
            <person name="Heinze B."/>
            <person name="Helariutta Y."/>
            <person name="Henrissat B."/>
            <person name="Holligan D."/>
            <person name="Holt R."/>
            <person name="Huang W."/>
            <person name="Islam-Faridi N."/>
            <person name="Jones S."/>
            <person name="Jones-Rhoades M."/>
            <person name="Jorgensen R."/>
            <person name="Joshi C."/>
            <person name="Kangasjarvi J."/>
            <person name="Karlsson J."/>
            <person name="Kelleher C."/>
            <person name="Kirkpatrick R."/>
            <person name="Kirst M."/>
            <person name="Kohler A."/>
            <person name="Kalluri U."/>
            <person name="Larimer F."/>
            <person name="Leebens-Mack J."/>
            <person name="Leple J.C."/>
            <person name="Locascio P."/>
            <person name="Lou Y."/>
            <person name="Lucas S."/>
            <person name="Martin F."/>
            <person name="Montanini B."/>
            <person name="Napoli C."/>
            <person name="Nelson D.R."/>
            <person name="Nelson C."/>
            <person name="Nieminen K."/>
            <person name="Nilsson O."/>
            <person name="Pereda V."/>
            <person name="Peter G."/>
            <person name="Philippe R."/>
            <person name="Pilate G."/>
            <person name="Poliakov A."/>
            <person name="Razumovskaya J."/>
            <person name="Richardson P."/>
            <person name="Rinaldi C."/>
            <person name="Ritland K."/>
            <person name="Rouze P."/>
            <person name="Ryaboy D."/>
            <person name="Schmutz J."/>
            <person name="Schrader J."/>
            <person name="Segerman B."/>
            <person name="Shin H."/>
            <person name="Siddiqui A."/>
            <person name="Sterky F."/>
            <person name="Terry A."/>
            <person name="Tsai C.J."/>
            <person name="Uberbacher E."/>
            <person name="Unneberg P."/>
            <person name="Vahala J."/>
            <person name="Wall K."/>
            <person name="Wessler S."/>
            <person name="Yang G."/>
            <person name="Yin T."/>
            <person name="Douglas C."/>
            <person name="Marra M."/>
            <person name="Sandberg G."/>
            <person name="Van de Peer Y."/>
            <person name="Rokhsar D."/>
        </authorList>
    </citation>
    <scope>NUCLEOTIDE SEQUENCE [LARGE SCALE GENOMIC DNA]</scope>
    <source>
        <strain evidence="10">cv. Nisqually</strain>
    </source>
</reference>
<evidence type="ECO:0000313" key="10">
    <source>
        <dbReference type="Proteomes" id="UP000006729"/>
    </source>
</evidence>
<evidence type="ECO:0000313" key="9">
    <source>
        <dbReference type="EMBL" id="PNT50273.1"/>
    </source>
</evidence>
<dbReference type="GO" id="GO:0033862">
    <property type="term" value="F:UMP kinase activity"/>
    <property type="evidence" value="ECO:0000318"/>
    <property type="project" value="GO_Central"/>
</dbReference>
<evidence type="ECO:0000256" key="4">
    <source>
        <dbReference type="ARBA" id="ARBA00022741"/>
    </source>
</evidence>
<keyword evidence="10" id="KW-1185">Reference proteome</keyword>
<dbReference type="GO" id="GO:0006225">
    <property type="term" value="P:UDP biosynthetic process"/>
    <property type="evidence" value="ECO:0000318"/>
    <property type="project" value="GO_Central"/>
</dbReference>
<name>B9GRQ4_POPTR</name>
<dbReference type="PRINTS" id="PR00094">
    <property type="entry name" value="ADENYLTKNASE"/>
</dbReference>
<dbReference type="STRING" id="3694.B9GRQ4"/>
<gene>
    <name evidence="9" type="ORF">POPTR_002G178600</name>
</gene>
<dbReference type="AlphaFoldDB" id="B9GRQ4"/>
<dbReference type="InterPro" id="IPR000850">
    <property type="entry name" value="Adenylat/UMP-CMP_kin"/>
</dbReference>
<evidence type="ECO:0000256" key="8">
    <source>
        <dbReference type="SAM" id="Phobius"/>
    </source>
</evidence>
<dbReference type="GO" id="GO:0046705">
    <property type="term" value="P:CDP biosynthetic process"/>
    <property type="evidence" value="ECO:0000318"/>
    <property type="project" value="GO_Central"/>
</dbReference>
<keyword evidence="8" id="KW-1133">Transmembrane helix</keyword>
<keyword evidence="3 7" id="KW-0808">Transferase</keyword>
<feature type="transmembrane region" description="Helical" evidence="8">
    <location>
        <begin position="95"/>
        <end position="112"/>
    </location>
</feature>
<evidence type="ECO:0000256" key="7">
    <source>
        <dbReference type="RuleBase" id="RU003330"/>
    </source>
</evidence>
<dbReference type="EMBL" id="CM009291">
    <property type="protein sequence ID" value="PNT50273.1"/>
    <property type="molecule type" value="Genomic_DNA"/>
</dbReference>
<dbReference type="PROSITE" id="PS00113">
    <property type="entry name" value="ADENYLATE_KINASE"/>
    <property type="match status" value="1"/>
</dbReference>
<proteinExistence type="inferred from homology"/>
<dbReference type="GO" id="GO:0005634">
    <property type="term" value="C:nucleus"/>
    <property type="evidence" value="ECO:0000318"/>
    <property type="project" value="GO_Central"/>
</dbReference>
<dbReference type="GO" id="GO:0005524">
    <property type="term" value="F:ATP binding"/>
    <property type="evidence" value="ECO:0007669"/>
    <property type="project" value="InterPro"/>
</dbReference>
<dbReference type="Gene3D" id="3.40.50.300">
    <property type="entry name" value="P-loop containing nucleotide triphosphate hydrolases"/>
    <property type="match status" value="1"/>
</dbReference>
<keyword evidence="4" id="KW-0547">Nucleotide-binding</keyword>
<evidence type="ECO:0000256" key="5">
    <source>
        <dbReference type="ARBA" id="ARBA00022777"/>
    </source>
</evidence>
<dbReference type="eggNOG" id="KOG3079">
    <property type="taxonomic scope" value="Eukaryota"/>
</dbReference>
<dbReference type="Proteomes" id="UP000006729">
    <property type="component" value="Chromosome 2"/>
</dbReference>
<dbReference type="PANTHER" id="PTHR23359">
    <property type="entry name" value="NUCLEOTIDE KINASE"/>
    <property type="match status" value="1"/>
</dbReference>
<protein>
    <recommendedName>
        <fullName evidence="2">adenylate kinase</fullName>
        <ecNumber evidence="2">2.7.4.3</ecNumber>
    </recommendedName>
    <alternativeName>
        <fullName evidence="6">ATP:AMP phosphotransferase</fullName>
    </alternativeName>
</protein>
<dbReference type="EC" id="2.7.4.3" evidence="2"/>
<sequence length="113" mass="13238">MIRSFTKEVKIVPSEVTVKLLQQARQHSYNKRFIIDGFPRNEENRTAFDTIMKIEPAFVLFFDCPEEELTKSTLNRNQASLVDDNIDILSKRHKAYFETTLPVIITTLFVWLS</sequence>
<dbReference type="InParanoid" id="B9GRQ4"/>